<dbReference type="EMBL" id="JAKZJU020000001">
    <property type="protein sequence ID" value="MDL2060274.1"/>
    <property type="molecule type" value="Genomic_DNA"/>
</dbReference>
<comment type="cofactor">
    <cofactor evidence="1">
        <name>FAD</name>
        <dbReference type="ChEBI" id="CHEBI:57692"/>
    </cofactor>
</comment>
<evidence type="ECO:0000313" key="8">
    <source>
        <dbReference type="Proteomes" id="UP001165481"/>
    </source>
</evidence>
<dbReference type="Gene3D" id="3.50.50.60">
    <property type="entry name" value="FAD/NAD(P)-binding domain"/>
    <property type="match status" value="2"/>
</dbReference>
<proteinExistence type="predicted"/>
<evidence type="ECO:0000256" key="3">
    <source>
        <dbReference type="ARBA" id="ARBA00022827"/>
    </source>
</evidence>
<sequence>MADMTRRSILKASAASAAAAAAAAFAAPAEAKAKASSSGLPARWDMTADVVVAGSGIAGMSAAITALDLGGRVLVFEKGENYGGCAIINGGIIALRGGTRFQRERGEKDTPADVYAHLTDPKNAEYRKNDPALAMRYSKMVGGTQEWLEAHGVKFMNTSTAAGKYDSQHHESYLHIYSPDQGDGNGHPNPDGGFRTGRGIMIPFQKYFTEKGGRIFLNSKVTDVYKDAKGRVVGARVETAKGVVNVRAKKGVVLAGGGWKANKELRVITDPRFTPDLVPTGYPFVAPDGSAILAGLKAGAMYLGDRGEDTPHLRRMFGTNRYGFHKGSKYGCPGLSVKGPRWGDVVFVNKNGDRFVREEDKGNLGGYSFYDMAYVQPEKKVYCVFDDATAKKYHWDTSYPTCEKGFAFDAPTLEELAAKLGTKNLPATVARYNGFVDKKQDDDFQKPAALMRKKIEKGPFHAVQVVLFVHNLTGGLRINENAQVIDIFGRVIPGLYAAGETAGGLYVGNGMPRGILPGRFAGEHAMKS</sequence>
<evidence type="ECO:0000256" key="1">
    <source>
        <dbReference type="ARBA" id="ARBA00001974"/>
    </source>
</evidence>
<keyword evidence="5" id="KW-0732">Signal</keyword>
<reference evidence="7" key="1">
    <citation type="submission" date="2023-03" db="EMBL/GenBank/DDBJ databases">
        <title>Mesosutterella sp. nov. isolated from porcine feces.</title>
        <authorList>
            <person name="Yu S."/>
        </authorList>
    </citation>
    <scope>NUCLEOTIDE SEQUENCE</scope>
    <source>
        <strain evidence="7">AGMB02718</strain>
    </source>
</reference>
<feature type="chain" id="PRO_5047413329" evidence="5">
    <location>
        <begin position="27"/>
        <end position="528"/>
    </location>
</feature>
<evidence type="ECO:0000259" key="6">
    <source>
        <dbReference type="Pfam" id="PF00890"/>
    </source>
</evidence>
<dbReference type="SUPFAM" id="SSF51905">
    <property type="entry name" value="FAD/NAD(P)-binding domain"/>
    <property type="match status" value="1"/>
</dbReference>
<dbReference type="InterPro" id="IPR027477">
    <property type="entry name" value="Succ_DH/fumarate_Rdtase_cat_sf"/>
</dbReference>
<organism evidence="7 8">
    <name type="scientific">Mesosutterella faecium</name>
    <dbReference type="NCBI Taxonomy" id="2925194"/>
    <lineage>
        <taxon>Bacteria</taxon>
        <taxon>Pseudomonadati</taxon>
        <taxon>Pseudomonadota</taxon>
        <taxon>Betaproteobacteria</taxon>
        <taxon>Burkholderiales</taxon>
        <taxon>Sutterellaceae</taxon>
        <taxon>Mesosutterella</taxon>
    </lineage>
</organism>
<dbReference type="PROSITE" id="PS51318">
    <property type="entry name" value="TAT"/>
    <property type="match status" value="1"/>
</dbReference>
<keyword evidence="8" id="KW-1185">Reference proteome</keyword>
<dbReference type="InterPro" id="IPR050315">
    <property type="entry name" value="FAD-oxidoreductase_2"/>
</dbReference>
<evidence type="ECO:0000256" key="2">
    <source>
        <dbReference type="ARBA" id="ARBA00022630"/>
    </source>
</evidence>
<accession>A0ABT7IPI0</accession>
<keyword evidence="4" id="KW-0560">Oxidoreductase</keyword>
<dbReference type="RefSeq" id="WP_243376719.1">
    <property type="nucleotide sequence ID" value="NZ_JAKZJU020000001.1"/>
</dbReference>
<dbReference type="InterPro" id="IPR003953">
    <property type="entry name" value="FAD-dep_OxRdtase_2_FAD-bd"/>
</dbReference>
<dbReference type="Gene3D" id="3.90.700.10">
    <property type="entry name" value="Succinate dehydrogenase/fumarate reductase flavoprotein, catalytic domain"/>
    <property type="match status" value="1"/>
</dbReference>
<dbReference type="PANTHER" id="PTHR43400:SF10">
    <property type="entry name" value="3-OXOSTEROID 1-DEHYDROGENASE"/>
    <property type="match status" value="1"/>
</dbReference>
<evidence type="ECO:0000313" key="7">
    <source>
        <dbReference type="EMBL" id="MDL2060274.1"/>
    </source>
</evidence>
<keyword evidence="3" id="KW-0274">FAD</keyword>
<dbReference type="InterPro" id="IPR006311">
    <property type="entry name" value="TAT_signal"/>
</dbReference>
<dbReference type="Proteomes" id="UP001165481">
    <property type="component" value="Unassembled WGS sequence"/>
</dbReference>
<feature type="signal peptide" evidence="5">
    <location>
        <begin position="1"/>
        <end position="26"/>
    </location>
</feature>
<dbReference type="Pfam" id="PF00890">
    <property type="entry name" value="FAD_binding_2"/>
    <property type="match status" value="1"/>
</dbReference>
<gene>
    <name evidence="7" type="ORF">MUN46_010035</name>
</gene>
<name>A0ABT7IPI0_9BURK</name>
<dbReference type="PANTHER" id="PTHR43400">
    <property type="entry name" value="FUMARATE REDUCTASE"/>
    <property type="match status" value="1"/>
</dbReference>
<comment type="caution">
    <text evidence="7">The sequence shown here is derived from an EMBL/GenBank/DDBJ whole genome shotgun (WGS) entry which is preliminary data.</text>
</comment>
<protein>
    <submittedName>
        <fullName evidence="7">FAD-dependent oxidoreductase</fullName>
    </submittedName>
</protein>
<keyword evidence="2" id="KW-0285">Flavoprotein</keyword>
<evidence type="ECO:0000256" key="4">
    <source>
        <dbReference type="ARBA" id="ARBA00023002"/>
    </source>
</evidence>
<feature type="domain" description="FAD-dependent oxidoreductase 2 FAD-binding" evidence="6">
    <location>
        <begin position="49"/>
        <end position="506"/>
    </location>
</feature>
<evidence type="ECO:0000256" key="5">
    <source>
        <dbReference type="SAM" id="SignalP"/>
    </source>
</evidence>
<dbReference type="InterPro" id="IPR036188">
    <property type="entry name" value="FAD/NAD-bd_sf"/>
</dbReference>
<dbReference type="SUPFAM" id="SSF56425">
    <property type="entry name" value="Succinate dehydrogenase/fumarate reductase flavoprotein, catalytic domain"/>
    <property type="match status" value="1"/>
</dbReference>